<name>A0A6P2IMY9_BURL3</name>
<proteinExistence type="predicted"/>
<dbReference type="EMBL" id="CABVPU010000004">
    <property type="protein sequence ID" value="VWB32088.1"/>
    <property type="molecule type" value="Genomic_DNA"/>
</dbReference>
<gene>
    <name evidence="1" type="ORF">BLA15945_01411</name>
</gene>
<reference evidence="1 2" key="1">
    <citation type="submission" date="2019-09" db="EMBL/GenBank/DDBJ databases">
        <authorList>
            <person name="Depoorter E."/>
        </authorList>
    </citation>
    <scope>NUCLEOTIDE SEQUENCE [LARGE SCALE GENOMIC DNA]</scope>
    <source>
        <strain evidence="1">R-15945</strain>
    </source>
</reference>
<dbReference type="AlphaFoldDB" id="A0A6P2IMY9"/>
<evidence type="ECO:0000313" key="1">
    <source>
        <dbReference type="EMBL" id="VWB32088.1"/>
    </source>
</evidence>
<accession>A0A6P2IMY9</accession>
<sequence>MISSPIDRRSKLLDEMLKIRLLGDLRDDCDDIVTFERTPLLLSKQEQAEAVVGRAVWLDDPTGWFATDNSDIEVLSGWMPHYVAPYFYIAQNIQSCWRCGEISPVYCLASTGDYLERLLDYDDDDRIKTIDWTISSYGSFVGTFIGNMTIVNGTVRRLIREHCPNYYIDQSKMADSSYYMNHCVKCGAKFGDFFMHSEPGGAFFPVSEGEAKSITLTKMALPLLVRGSGSVSSPDMLPFCTFVK</sequence>
<protein>
    <submittedName>
        <fullName evidence="1">Uncharacterized protein</fullName>
    </submittedName>
</protein>
<evidence type="ECO:0000313" key="2">
    <source>
        <dbReference type="Proteomes" id="UP000494174"/>
    </source>
</evidence>
<dbReference type="Proteomes" id="UP000494174">
    <property type="component" value="Unassembled WGS sequence"/>
</dbReference>
<organism evidence="1 2">
    <name type="scientific">Burkholderia lata (strain ATCC 17760 / DSM 23089 / LMG 22485 / NCIMB 9086 / R18194 / 383)</name>
    <dbReference type="NCBI Taxonomy" id="482957"/>
    <lineage>
        <taxon>Bacteria</taxon>
        <taxon>Pseudomonadati</taxon>
        <taxon>Pseudomonadota</taxon>
        <taxon>Betaproteobacteria</taxon>
        <taxon>Burkholderiales</taxon>
        <taxon>Burkholderiaceae</taxon>
        <taxon>Burkholderia</taxon>
        <taxon>Burkholderia cepacia complex</taxon>
    </lineage>
</organism>